<evidence type="ECO:0000313" key="3">
    <source>
        <dbReference type="Proteomes" id="UP000193570"/>
    </source>
</evidence>
<keyword evidence="1" id="KW-1133">Transmembrane helix</keyword>
<dbReference type="RefSeq" id="WP_085790814.1">
    <property type="nucleotide sequence ID" value="NZ_FWFK01000002.1"/>
</dbReference>
<dbReference type="OrthoDB" id="327431at2"/>
<feature type="transmembrane region" description="Helical" evidence="1">
    <location>
        <begin position="21"/>
        <end position="43"/>
    </location>
</feature>
<protein>
    <recommendedName>
        <fullName evidence="4">Inner membrane protein</fullName>
    </recommendedName>
</protein>
<feature type="transmembrane region" description="Helical" evidence="1">
    <location>
        <begin position="159"/>
        <end position="178"/>
    </location>
</feature>
<name>A0A1X6YMW1_9RHOB</name>
<dbReference type="Proteomes" id="UP000193570">
    <property type="component" value="Unassembled WGS sequence"/>
</dbReference>
<reference evidence="2 3" key="1">
    <citation type="submission" date="2017-03" db="EMBL/GenBank/DDBJ databases">
        <authorList>
            <person name="Afonso C.L."/>
            <person name="Miller P.J."/>
            <person name="Scott M.A."/>
            <person name="Spackman E."/>
            <person name="Goraichik I."/>
            <person name="Dimitrov K.M."/>
            <person name="Suarez D.L."/>
            <person name="Swayne D.E."/>
        </authorList>
    </citation>
    <scope>NUCLEOTIDE SEQUENCE [LARGE SCALE GENOMIC DNA]</scope>
    <source>
        <strain evidence="2 3">CECT 8625</strain>
    </source>
</reference>
<evidence type="ECO:0000313" key="2">
    <source>
        <dbReference type="EMBL" id="SLN26124.1"/>
    </source>
</evidence>
<gene>
    <name evidence="2" type="ORF">ROJ8625_01042</name>
</gene>
<evidence type="ECO:0000256" key="1">
    <source>
        <dbReference type="SAM" id="Phobius"/>
    </source>
</evidence>
<feature type="transmembrane region" description="Helical" evidence="1">
    <location>
        <begin position="93"/>
        <end position="113"/>
    </location>
</feature>
<feature type="transmembrane region" description="Helical" evidence="1">
    <location>
        <begin position="133"/>
        <end position="152"/>
    </location>
</feature>
<dbReference type="EMBL" id="FWFK01000002">
    <property type="protein sequence ID" value="SLN26124.1"/>
    <property type="molecule type" value="Genomic_DNA"/>
</dbReference>
<accession>A0A1X6YMW1</accession>
<proteinExistence type="predicted"/>
<sequence>MILGHAATTLVAKRAAPAMPWWLLFVSAFLIDIAMFTFVALGIETMEPTGADGPTLATNVTQMTFSHDLVPQIGWTLLAGAIAFAVTRQRMFALIAMALSLGHWLGDLFAGYGHHVFGPNSHPIGTDWYHLNLPAALAFEAALGVLCVFVFIRGRSFSPGARLGLYGLFGVFPFTFLVI</sequence>
<organism evidence="2 3">
    <name type="scientific">Roseivivax jejudonensis</name>
    <dbReference type="NCBI Taxonomy" id="1529041"/>
    <lineage>
        <taxon>Bacteria</taxon>
        <taxon>Pseudomonadati</taxon>
        <taxon>Pseudomonadota</taxon>
        <taxon>Alphaproteobacteria</taxon>
        <taxon>Rhodobacterales</taxon>
        <taxon>Roseobacteraceae</taxon>
        <taxon>Roseivivax</taxon>
    </lineage>
</organism>
<evidence type="ECO:0008006" key="4">
    <source>
        <dbReference type="Google" id="ProtNLM"/>
    </source>
</evidence>
<keyword evidence="1" id="KW-0472">Membrane</keyword>
<keyword evidence="3" id="KW-1185">Reference proteome</keyword>
<dbReference type="AlphaFoldDB" id="A0A1X6YMW1"/>
<feature type="transmembrane region" description="Helical" evidence="1">
    <location>
        <begin position="69"/>
        <end position="86"/>
    </location>
</feature>
<keyword evidence="1" id="KW-0812">Transmembrane</keyword>